<evidence type="ECO:0000313" key="2">
    <source>
        <dbReference type="Proteomes" id="UP000789405"/>
    </source>
</evidence>
<proteinExistence type="predicted"/>
<evidence type="ECO:0000313" key="1">
    <source>
        <dbReference type="EMBL" id="CAG8828153.1"/>
    </source>
</evidence>
<dbReference type="AlphaFoldDB" id="A0A9N9KGQ7"/>
<protein>
    <submittedName>
        <fullName evidence="1">21740_t:CDS:1</fullName>
    </submittedName>
</protein>
<accession>A0A9N9KGQ7</accession>
<comment type="caution">
    <text evidence="1">The sequence shown here is derived from an EMBL/GenBank/DDBJ whole genome shotgun (WGS) entry which is preliminary data.</text>
</comment>
<reference evidence="1" key="1">
    <citation type="submission" date="2021-06" db="EMBL/GenBank/DDBJ databases">
        <authorList>
            <person name="Kallberg Y."/>
            <person name="Tangrot J."/>
            <person name="Rosling A."/>
        </authorList>
    </citation>
    <scope>NUCLEOTIDE SEQUENCE</scope>
    <source>
        <strain evidence="1">MA453B</strain>
    </source>
</reference>
<organism evidence="1 2">
    <name type="scientific">Dentiscutata erythropus</name>
    <dbReference type="NCBI Taxonomy" id="1348616"/>
    <lineage>
        <taxon>Eukaryota</taxon>
        <taxon>Fungi</taxon>
        <taxon>Fungi incertae sedis</taxon>
        <taxon>Mucoromycota</taxon>
        <taxon>Glomeromycotina</taxon>
        <taxon>Glomeromycetes</taxon>
        <taxon>Diversisporales</taxon>
        <taxon>Gigasporaceae</taxon>
        <taxon>Dentiscutata</taxon>
    </lineage>
</organism>
<dbReference type="EMBL" id="CAJVPY010070939">
    <property type="protein sequence ID" value="CAG8828153.1"/>
    <property type="molecule type" value="Genomic_DNA"/>
</dbReference>
<keyword evidence="2" id="KW-1185">Reference proteome</keyword>
<feature type="non-terminal residue" evidence="1">
    <location>
        <position position="43"/>
    </location>
</feature>
<name>A0A9N9KGQ7_9GLOM</name>
<sequence>MDYESVFVEYLCQHYEISCFIENNGTDKQCLHIGDVVTIASEK</sequence>
<gene>
    <name evidence="1" type="ORF">DERYTH_LOCUS28431</name>
</gene>
<dbReference type="Proteomes" id="UP000789405">
    <property type="component" value="Unassembled WGS sequence"/>
</dbReference>